<organism evidence="2 3">
    <name type="scientific">Portunus trituberculatus</name>
    <name type="common">Swimming crab</name>
    <name type="synonym">Neptunus trituberculatus</name>
    <dbReference type="NCBI Taxonomy" id="210409"/>
    <lineage>
        <taxon>Eukaryota</taxon>
        <taxon>Metazoa</taxon>
        <taxon>Ecdysozoa</taxon>
        <taxon>Arthropoda</taxon>
        <taxon>Crustacea</taxon>
        <taxon>Multicrustacea</taxon>
        <taxon>Malacostraca</taxon>
        <taxon>Eumalacostraca</taxon>
        <taxon>Eucarida</taxon>
        <taxon>Decapoda</taxon>
        <taxon>Pleocyemata</taxon>
        <taxon>Brachyura</taxon>
        <taxon>Eubrachyura</taxon>
        <taxon>Portunoidea</taxon>
        <taxon>Portunidae</taxon>
        <taxon>Portuninae</taxon>
        <taxon>Portunus</taxon>
    </lineage>
</organism>
<accession>A0A5B7HHM9</accession>
<protein>
    <submittedName>
        <fullName evidence="2">Uncharacterized protein</fullName>
    </submittedName>
</protein>
<dbReference type="EMBL" id="VSRR010027289">
    <property type="protein sequence ID" value="MPC68104.1"/>
    <property type="molecule type" value="Genomic_DNA"/>
</dbReference>
<evidence type="ECO:0000256" key="1">
    <source>
        <dbReference type="SAM" id="MobiDB-lite"/>
    </source>
</evidence>
<evidence type="ECO:0000313" key="2">
    <source>
        <dbReference type="EMBL" id="MPC68104.1"/>
    </source>
</evidence>
<feature type="compositionally biased region" description="Polar residues" evidence="1">
    <location>
        <begin position="88"/>
        <end position="101"/>
    </location>
</feature>
<reference evidence="2 3" key="1">
    <citation type="submission" date="2019-05" db="EMBL/GenBank/DDBJ databases">
        <title>Another draft genome of Portunus trituberculatus and its Hox gene families provides insights of decapod evolution.</title>
        <authorList>
            <person name="Jeong J.-H."/>
            <person name="Song I."/>
            <person name="Kim S."/>
            <person name="Choi T."/>
            <person name="Kim D."/>
            <person name="Ryu S."/>
            <person name="Kim W."/>
        </authorList>
    </citation>
    <scope>NUCLEOTIDE SEQUENCE [LARGE SCALE GENOMIC DNA]</scope>
    <source>
        <tissue evidence="2">Muscle</tissue>
    </source>
</reference>
<gene>
    <name evidence="2" type="ORF">E2C01_062297</name>
</gene>
<evidence type="ECO:0000313" key="3">
    <source>
        <dbReference type="Proteomes" id="UP000324222"/>
    </source>
</evidence>
<dbReference type="AlphaFoldDB" id="A0A5B7HHM9"/>
<sequence>MLLPKARRTSYPWPWMAAPSPLPTADSACRRWAAMTAVAAGGSEGVQGQGSPGEARESWRHLDESMKGRRRAAAAWHRTSPEAHRMSISVTSKTRGRQGNVTELYEISDAAAGSARRPRGV</sequence>
<proteinExistence type="predicted"/>
<keyword evidence="3" id="KW-1185">Reference proteome</keyword>
<feature type="compositionally biased region" description="Gly residues" evidence="1">
    <location>
        <begin position="42"/>
        <end position="51"/>
    </location>
</feature>
<comment type="caution">
    <text evidence="2">The sequence shown here is derived from an EMBL/GenBank/DDBJ whole genome shotgun (WGS) entry which is preliminary data.</text>
</comment>
<name>A0A5B7HHM9_PORTR</name>
<feature type="region of interest" description="Disordered" evidence="1">
    <location>
        <begin position="41"/>
        <end position="121"/>
    </location>
</feature>
<dbReference type="Proteomes" id="UP000324222">
    <property type="component" value="Unassembled WGS sequence"/>
</dbReference>
<feature type="compositionally biased region" description="Basic and acidic residues" evidence="1">
    <location>
        <begin position="54"/>
        <end position="67"/>
    </location>
</feature>